<dbReference type="STRING" id="407036.SAMN05216243_2664"/>
<reference evidence="5 6" key="1">
    <citation type="submission" date="2016-10" db="EMBL/GenBank/DDBJ databases">
        <authorList>
            <person name="de Groot N.N."/>
        </authorList>
    </citation>
    <scope>NUCLEOTIDE SEQUENCE [LARGE SCALE GENOMIC DNA]</scope>
    <source>
        <strain evidence="5 6">CGMCC 1.6502</strain>
    </source>
</reference>
<sequence>MSFAVIDSHIHLDMYTDSQQIQLLKELQEYQVEALISVSNHLASAERTLELAALDHRIYPAFGYHPEQVLPTDIELDRLFTFMRENLKSMAAVGEVGLPYYLRKEKPEISVEPYMDLLESFIQHAAAFQKPIVMHAIYEDAPFVCGLLEKYSIEKAHFHWFKGDSATIQRIVENGYSISVTPDCLYEKEIHDVVRQVPLTSLMVETDGPWPFSGPFKQSLTHPKMVHASIAKIAELHQATIQSVYQQINQNTKRFYLI</sequence>
<feature type="binding site" evidence="4">
    <location>
        <position position="9"/>
    </location>
    <ligand>
        <name>a divalent metal cation</name>
        <dbReference type="ChEBI" id="CHEBI:60240"/>
        <label>1</label>
    </ligand>
</feature>
<dbReference type="InterPro" id="IPR018228">
    <property type="entry name" value="DNase_TatD-rel_CS"/>
</dbReference>
<dbReference type="Gene3D" id="3.20.20.140">
    <property type="entry name" value="Metal-dependent hydrolases"/>
    <property type="match status" value="1"/>
</dbReference>
<dbReference type="PROSITE" id="PS01091">
    <property type="entry name" value="TATD_3"/>
    <property type="match status" value="1"/>
</dbReference>
<organism evidence="5 6">
    <name type="scientific">Sediminibacillus albus</name>
    <dbReference type="NCBI Taxonomy" id="407036"/>
    <lineage>
        <taxon>Bacteria</taxon>
        <taxon>Bacillati</taxon>
        <taxon>Bacillota</taxon>
        <taxon>Bacilli</taxon>
        <taxon>Bacillales</taxon>
        <taxon>Bacillaceae</taxon>
        <taxon>Sediminibacillus</taxon>
    </lineage>
</organism>
<evidence type="ECO:0000256" key="2">
    <source>
        <dbReference type="ARBA" id="ARBA00022723"/>
    </source>
</evidence>
<dbReference type="RefSeq" id="WP_093215079.1">
    <property type="nucleotide sequence ID" value="NZ_FNFL01000004.1"/>
</dbReference>
<proteinExistence type="inferred from homology"/>
<evidence type="ECO:0000256" key="4">
    <source>
        <dbReference type="PIRSR" id="PIRSR005902-1"/>
    </source>
</evidence>
<feature type="binding site" evidence="4">
    <location>
        <position position="95"/>
    </location>
    <ligand>
        <name>a divalent metal cation</name>
        <dbReference type="ChEBI" id="CHEBI:60240"/>
        <label>1</label>
    </ligand>
</feature>
<feature type="binding site" evidence="4">
    <location>
        <position position="207"/>
    </location>
    <ligand>
        <name>a divalent metal cation</name>
        <dbReference type="ChEBI" id="CHEBI:60240"/>
        <label>1</label>
    </ligand>
</feature>
<dbReference type="AlphaFoldDB" id="A0A1G9AQN0"/>
<dbReference type="PIRSF" id="PIRSF005902">
    <property type="entry name" value="DNase_TatD"/>
    <property type="match status" value="1"/>
</dbReference>
<evidence type="ECO:0000313" key="5">
    <source>
        <dbReference type="EMBL" id="SDK29547.1"/>
    </source>
</evidence>
<dbReference type="OrthoDB" id="9775608at2"/>
<feature type="binding site" evidence="4">
    <location>
        <position position="135"/>
    </location>
    <ligand>
        <name>a divalent metal cation</name>
        <dbReference type="ChEBI" id="CHEBI:60240"/>
        <label>2</label>
    </ligand>
</feature>
<name>A0A1G9AQN0_9BACI</name>
<dbReference type="InterPro" id="IPR032466">
    <property type="entry name" value="Metal_Hydrolase"/>
</dbReference>
<evidence type="ECO:0000256" key="3">
    <source>
        <dbReference type="ARBA" id="ARBA00022801"/>
    </source>
</evidence>
<keyword evidence="3" id="KW-0378">Hydrolase</keyword>
<keyword evidence="2 4" id="KW-0479">Metal-binding</keyword>
<feature type="binding site" evidence="4">
    <location>
        <position position="159"/>
    </location>
    <ligand>
        <name>a divalent metal cation</name>
        <dbReference type="ChEBI" id="CHEBI:60240"/>
        <label>2</label>
    </ligand>
</feature>
<dbReference type="SUPFAM" id="SSF51556">
    <property type="entry name" value="Metallo-dependent hydrolases"/>
    <property type="match status" value="1"/>
</dbReference>
<evidence type="ECO:0000313" key="6">
    <source>
        <dbReference type="Proteomes" id="UP000198694"/>
    </source>
</evidence>
<dbReference type="InterPro" id="IPR001130">
    <property type="entry name" value="TatD-like"/>
</dbReference>
<dbReference type="CDD" id="cd01310">
    <property type="entry name" value="TatD_DNAse"/>
    <property type="match status" value="1"/>
</dbReference>
<dbReference type="Pfam" id="PF01026">
    <property type="entry name" value="TatD_DNase"/>
    <property type="match status" value="1"/>
</dbReference>
<dbReference type="GO" id="GO:0016788">
    <property type="term" value="F:hydrolase activity, acting on ester bonds"/>
    <property type="evidence" value="ECO:0007669"/>
    <property type="project" value="InterPro"/>
</dbReference>
<keyword evidence="6" id="KW-1185">Reference proteome</keyword>
<feature type="binding site" evidence="4">
    <location>
        <position position="11"/>
    </location>
    <ligand>
        <name>a divalent metal cation</name>
        <dbReference type="ChEBI" id="CHEBI:60240"/>
        <label>1</label>
    </ligand>
</feature>
<accession>A0A1G9AQN0</accession>
<evidence type="ECO:0000256" key="1">
    <source>
        <dbReference type="ARBA" id="ARBA00009275"/>
    </source>
</evidence>
<dbReference type="GO" id="GO:0046872">
    <property type="term" value="F:metal ion binding"/>
    <property type="evidence" value="ECO:0007669"/>
    <property type="project" value="UniProtKB-KW"/>
</dbReference>
<comment type="similarity">
    <text evidence="1">Belongs to the metallo-dependent hydrolases superfamily. TatD-type hydrolase family.</text>
</comment>
<dbReference type="PANTHER" id="PTHR46317:SF1">
    <property type="entry name" value="HYDROLASE, TATD FAMILY"/>
    <property type="match status" value="1"/>
</dbReference>
<protein>
    <submittedName>
        <fullName evidence="5">TatD DNase family protein</fullName>
    </submittedName>
</protein>
<dbReference type="PANTHER" id="PTHR46317">
    <property type="entry name" value="HYDROLASE OF PHP SUPERFAMILY-RELATED PROTEIN"/>
    <property type="match status" value="1"/>
</dbReference>
<gene>
    <name evidence="5" type="ORF">SAMN05216243_2664</name>
</gene>
<dbReference type="EMBL" id="FNFL01000004">
    <property type="protein sequence ID" value="SDK29547.1"/>
    <property type="molecule type" value="Genomic_DNA"/>
</dbReference>
<dbReference type="Proteomes" id="UP000198694">
    <property type="component" value="Unassembled WGS sequence"/>
</dbReference>